<name>A0A0W0FH40_MONRR</name>
<sequence length="256" mass="26054">MTRLFAATAVATGFAVASAQLSQQCTSALASVASNPEAGACLAPAQLVSIVAGDGNSSIVEPIDAWLNSVCAVAPCNNETISAIVTNVTAGCTRELSLFGYDSSQNAAIIATVQQVYPTARKVVCLKDGNTNCVTQTLTNIQNTVGTLSPNNIVDIVANNSTQASLLNAQNITCTNCIKAAYNTINTDFPLGSDAQSELQQQCGASFTDGQNPSGISQTANTASAQGENAAVILKALSDAGLYAFFAVSGVFALAA</sequence>
<dbReference type="PANTHER" id="PTHR34862">
    <property type="entry name" value="SPARK DOMAIN-CONTAINING PROTEIN"/>
    <property type="match status" value="1"/>
</dbReference>
<dbReference type="eggNOG" id="ENOG502S9QB">
    <property type="taxonomic scope" value="Eukaryota"/>
</dbReference>
<proteinExistence type="predicted"/>
<evidence type="ECO:0000313" key="2">
    <source>
        <dbReference type="EMBL" id="KTB35660.1"/>
    </source>
</evidence>
<gene>
    <name evidence="2" type="ORF">WG66_11825</name>
</gene>
<dbReference type="Proteomes" id="UP000054988">
    <property type="component" value="Unassembled WGS sequence"/>
</dbReference>
<dbReference type="EMBL" id="LATX01001986">
    <property type="protein sequence ID" value="KTB35660.1"/>
    <property type="molecule type" value="Genomic_DNA"/>
</dbReference>
<accession>A0A0W0FH40</accession>
<dbReference type="PANTHER" id="PTHR34862:SF1">
    <property type="entry name" value="SPARK DOMAIN-CONTAINING PROTEIN"/>
    <property type="match status" value="1"/>
</dbReference>
<reference evidence="2 3" key="1">
    <citation type="submission" date="2015-12" db="EMBL/GenBank/DDBJ databases">
        <title>Draft genome sequence of Moniliophthora roreri, the causal agent of frosty pod rot of cacao.</title>
        <authorList>
            <person name="Aime M.C."/>
            <person name="Diaz-Valderrama J.R."/>
            <person name="Kijpornyongpan T."/>
            <person name="Phillips-Mora W."/>
        </authorList>
    </citation>
    <scope>NUCLEOTIDE SEQUENCE [LARGE SCALE GENOMIC DNA]</scope>
    <source>
        <strain evidence="2 3">MCA 2952</strain>
    </source>
</reference>
<keyword evidence="1" id="KW-0732">Signal</keyword>
<feature type="chain" id="PRO_5006901703" evidence="1">
    <location>
        <begin position="20"/>
        <end position="256"/>
    </location>
</feature>
<evidence type="ECO:0000313" key="3">
    <source>
        <dbReference type="Proteomes" id="UP000054988"/>
    </source>
</evidence>
<evidence type="ECO:0000256" key="1">
    <source>
        <dbReference type="SAM" id="SignalP"/>
    </source>
</evidence>
<dbReference type="AlphaFoldDB" id="A0A0W0FH40"/>
<organism evidence="2 3">
    <name type="scientific">Moniliophthora roreri</name>
    <name type="common">Frosty pod rot fungus</name>
    <name type="synonym">Monilia roreri</name>
    <dbReference type="NCBI Taxonomy" id="221103"/>
    <lineage>
        <taxon>Eukaryota</taxon>
        <taxon>Fungi</taxon>
        <taxon>Dikarya</taxon>
        <taxon>Basidiomycota</taxon>
        <taxon>Agaricomycotina</taxon>
        <taxon>Agaricomycetes</taxon>
        <taxon>Agaricomycetidae</taxon>
        <taxon>Agaricales</taxon>
        <taxon>Marasmiineae</taxon>
        <taxon>Marasmiaceae</taxon>
        <taxon>Moniliophthora</taxon>
    </lineage>
</organism>
<protein>
    <submittedName>
        <fullName evidence="2">Uncharacterized protein</fullName>
    </submittedName>
</protein>
<comment type="caution">
    <text evidence="2">The sequence shown here is derived from an EMBL/GenBank/DDBJ whole genome shotgun (WGS) entry which is preliminary data.</text>
</comment>
<feature type="signal peptide" evidence="1">
    <location>
        <begin position="1"/>
        <end position="19"/>
    </location>
</feature>